<evidence type="ECO:0000313" key="1">
    <source>
        <dbReference type="EMBL" id="KXT52151.1"/>
    </source>
</evidence>
<sequence length="70" mass="7930">MAITRIRGINILNSKIDKNVELDVQGFHLPVKVDEILCYSYISDVLHLYIGCTASIYRTCSIYISNATHI</sequence>
<evidence type="ECO:0000313" key="2">
    <source>
        <dbReference type="Proteomes" id="UP000070319"/>
    </source>
</evidence>
<dbReference type="AlphaFoldDB" id="A0A139LL55"/>
<proteinExistence type="predicted"/>
<gene>
    <name evidence="1" type="ORF">HMPREF2531_01731</name>
</gene>
<name>A0A139LL55_9BACE</name>
<accession>A0A139LL55</accession>
<dbReference type="Proteomes" id="UP000070319">
    <property type="component" value="Unassembled WGS sequence"/>
</dbReference>
<organism evidence="1">
    <name type="scientific">Bacteroides intestinalis</name>
    <dbReference type="NCBI Taxonomy" id="329854"/>
    <lineage>
        <taxon>Bacteria</taxon>
        <taxon>Pseudomonadati</taxon>
        <taxon>Bacteroidota</taxon>
        <taxon>Bacteroidia</taxon>
        <taxon>Bacteroidales</taxon>
        <taxon>Bacteroidaceae</taxon>
        <taxon>Bacteroides</taxon>
    </lineage>
</organism>
<comment type="caution">
    <text evidence="1">The sequence shown here is derived from an EMBL/GenBank/DDBJ whole genome shotgun (WGS) entry which is preliminary data.</text>
</comment>
<protein>
    <submittedName>
        <fullName evidence="1">Uncharacterized protein</fullName>
    </submittedName>
</protein>
<dbReference type="EMBL" id="LTDF01000070">
    <property type="protein sequence ID" value="KXT52151.1"/>
    <property type="molecule type" value="Genomic_DNA"/>
</dbReference>
<reference evidence="1 2" key="1">
    <citation type="submission" date="2016-02" db="EMBL/GenBank/DDBJ databases">
        <authorList>
            <person name="Wen L."/>
            <person name="He K."/>
            <person name="Yang H."/>
        </authorList>
    </citation>
    <scope>NUCLEOTIDE SEQUENCE [LARGE SCALE GENOMIC DNA]</scope>
    <source>
        <strain evidence="1 2">KLE1704</strain>
    </source>
</reference>